<dbReference type="InterPro" id="IPR022572">
    <property type="entry name" value="DNA_rep/recomb_RecO_N"/>
</dbReference>
<dbReference type="AlphaFoldDB" id="A0A433SCC9"/>
<reference evidence="9 10" key="1">
    <citation type="submission" date="2018-01" db="EMBL/GenBank/DDBJ databases">
        <title>Saezia sanguinis gen. nov., sp. nov., in the order Burkholderiales isolated from human blood.</title>
        <authorList>
            <person name="Medina-Pascual M.J."/>
            <person name="Valdezate S."/>
            <person name="Monzon S."/>
            <person name="Cuesta I."/>
            <person name="Carrasco G."/>
            <person name="Villalon P."/>
            <person name="Saez-Nieto J.A."/>
        </authorList>
    </citation>
    <scope>NUCLEOTIDE SEQUENCE [LARGE SCALE GENOMIC DNA]</scope>
    <source>
        <strain evidence="9 10">CNM695-12</strain>
    </source>
</reference>
<name>A0A433SCC9_9BURK</name>
<evidence type="ECO:0000256" key="3">
    <source>
        <dbReference type="ARBA" id="ARBA00022763"/>
    </source>
</evidence>
<evidence type="ECO:0000313" key="10">
    <source>
        <dbReference type="Proteomes" id="UP000286947"/>
    </source>
</evidence>
<sequence length="266" mass="29283">MAVRRSSHTAGQGVHGEPAYVLHRYEWSESSLILELFTRNLGRVAVAAKGVRKPASAFRSVLLPFQPLLVSLGPQAQIRTLRGAEWAGGYAMPTGEPLLVGYYVNELLMRLLAREDVQPLVFDAYAQTLAFIAKHSGEKVAEPMLRVFELILLRALGVLPALNHEALSMRALQPGGYYMLDPENGLMLQNTSTPPSLSRARALPAQQWEQIQQALDTDEEVLNTLPLAVEAVAVELKPALRVLLNHHAGVASLQTRKLMLSLQKRA</sequence>
<dbReference type="HAMAP" id="MF_00201">
    <property type="entry name" value="RecO"/>
    <property type="match status" value="1"/>
</dbReference>
<evidence type="ECO:0000256" key="1">
    <source>
        <dbReference type="ARBA" id="ARBA00007452"/>
    </source>
</evidence>
<dbReference type="InterPro" id="IPR037278">
    <property type="entry name" value="ARFGAP/RecO"/>
</dbReference>
<dbReference type="GO" id="GO:0006310">
    <property type="term" value="P:DNA recombination"/>
    <property type="evidence" value="ECO:0007669"/>
    <property type="project" value="UniProtKB-UniRule"/>
</dbReference>
<proteinExistence type="inferred from homology"/>
<dbReference type="OrthoDB" id="9804792at2"/>
<keyword evidence="3 7" id="KW-0227">DNA damage</keyword>
<keyword evidence="10" id="KW-1185">Reference proteome</keyword>
<dbReference type="Gene3D" id="2.40.50.140">
    <property type="entry name" value="Nucleic acid-binding proteins"/>
    <property type="match status" value="1"/>
</dbReference>
<dbReference type="Pfam" id="PF02565">
    <property type="entry name" value="RecO_C"/>
    <property type="match status" value="1"/>
</dbReference>
<gene>
    <name evidence="7 9" type="primary">recO</name>
    <name evidence="9" type="ORF">CUZ56_02128</name>
</gene>
<evidence type="ECO:0000313" key="9">
    <source>
        <dbReference type="EMBL" id="RUS66402.1"/>
    </source>
</evidence>
<feature type="domain" description="DNA replication/recombination mediator RecO N-terminal" evidence="8">
    <location>
        <begin position="18"/>
        <end position="89"/>
    </location>
</feature>
<dbReference type="Pfam" id="PF11967">
    <property type="entry name" value="RecO_N"/>
    <property type="match status" value="1"/>
</dbReference>
<dbReference type="Proteomes" id="UP000286947">
    <property type="component" value="Unassembled WGS sequence"/>
</dbReference>
<dbReference type="InterPro" id="IPR003717">
    <property type="entry name" value="RecO"/>
</dbReference>
<comment type="function">
    <text evidence="7">Involved in DNA repair and RecF pathway recombination.</text>
</comment>
<evidence type="ECO:0000256" key="4">
    <source>
        <dbReference type="ARBA" id="ARBA00023172"/>
    </source>
</evidence>
<accession>A0A433SCC9</accession>
<organism evidence="9 10">
    <name type="scientific">Saezia sanguinis</name>
    <dbReference type="NCBI Taxonomy" id="1965230"/>
    <lineage>
        <taxon>Bacteria</taxon>
        <taxon>Pseudomonadati</taxon>
        <taxon>Pseudomonadota</taxon>
        <taxon>Betaproteobacteria</taxon>
        <taxon>Burkholderiales</taxon>
        <taxon>Saeziaceae</taxon>
        <taxon>Saezia</taxon>
    </lineage>
</organism>
<comment type="similarity">
    <text evidence="1 7">Belongs to the RecO family.</text>
</comment>
<dbReference type="SUPFAM" id="SSF50249">
    <property type="entry name" value="Nucleic acid-binding proteins"/>
    <property type="match status" value="1"/>
</dbReference>
<dbReference type="Gene3D" id="1.20.1440.120">
    <property type="entry name" value="Recombination protein O, C-terminal domain"/>
    <property type="match status" value="1"/>
</dbReference>
<dbReference type="EMBL" id="PQSP01000005">
    <property type="protein sequence ID" value="RUS66402.1"/>
    <property type="molecule type" value="Genomic_DNA"/>
</dbReference>
<keyword evidence="5 7" id="KW-0234">DNA repair</keyword>
<keyword evidence="4 7" id="KW-0233">DNA recombination</keyword>
<evidence type="ECO:0000256" key="7">
    <source>
        <dbReference type="HAMAP-Rule" id="MF_00201"/>
    </source>
</evidence>
<dbReference type="RefSeq" id="WP_126980303.1">
    <property type="nucleotide sequence ID" value="NZ_PQSP01000005.1"/>
</dbReference>
<dbReference type="NCBIfam" id="TIGR00613">
    <property type="entry name" value="reco"/>
    <property type="match status" value="1"/>
</dbReference>
<dbReference type="SUPFAM" id="SSF57863">
    <property type="entry name" value="ArfGap/RecO-like zinc finger"/>
    <property type="match status" value="1"/>
</dbReference>
<evidence type="ECO:0000259" key="8">
    <source>
        <dbReference type="Pfam" id="PF11967"/>
    </source>
</evidence>
<dbReference type="PANTHER" id="PTHR33991">
    <property type="entry name" value="DNA REPAIR PROTEIN RECO"/>
    <property type="match status" value="1"/>
</dbReference>
<dbReference type="InterPro" id="IPR042242">
    <property type="entry name" value="RecO_C"/>
</dbReference>
<dbReference type="GO" id="GO:0006302">
    <property type="term" value="P:double-strand break repair"/>
    <property type="evidence" value="ECO:0007669"/>
    <property type="project" value="TreeGrafter"/>
</dbReference>
<dbReference type="InterPro" id="IPR012340">
    <property type="entry name" value="NA-bd_OB-fold"/>
</dbReference>
<protein>
    <recommendedName>
        <fullName evidence="2 7">DNA repair protein RecO</fullName>
    </recommendedName>
    <alternativeName>
        <fullName evidence="6 7">Recombination protein O</fullName>
    </alternativeName>
</protein>
<evidence type="ECO:0000256" key="2">
    <source>
        <dbReference type="ARBA" id="ARBA00021310"/>
    </source>
</evidence>
<dbReference type="GO" id="GO:0043590">
    <property type="term" value="C:bacterial nucleoid"/>
    <property type="evidence" value="ECO:0007669"/>
    <property type="project" value="TreeGrafter"/>
</dbReference>
<dbReference type="PANTHER" id="PTHR33991:SF1">
    <property type="entry name" value="DNA REPAIR PROTEIN RECO"/>
    <property type="match status" value="1"/>
</dbReference>
<evidence type="ECO:0000256" key="5">
    <source>
        <dbReference type="ARBA" id="ARBA00023204"/>
    </source>
</evidence>
<evidence type="ECO:0000256" key="6">
    <source>
        <dbReference type="ARBA" id="ARBA00033409"/>
    </source>
</evidence>
<comment type="caution">
    <text evidence="9">The sequence shown here is derived from an EMBL/GenBank/DDBJ whole genome shotgun (WGS) entry which is preliminary data.</text>
</comment>